<evidence type="ECO:0000256" key="2">
    <source>
        <dbReference type="ARBA" id="ARBA00009025"/>
    </source>
</evidence>
<dbReference type="Proteomes" id="UP001149140">
    <property type="component" value="Unassembled WGS sequence"/>
</dbReference>
<dbReference type="GO" id="GO:0048039">
    <property type="term" value="F:ubiquinone binding"/>
    <property type="evidence" value="ECO:0007669"/>
    <property type="project" value="TreeGrafter"/>
</dbReference>
<dbReference type="InterPro" id="IPR010227">
    <property type="entry name" value="NADH_Q_OxRdtase_chainM/4"/>
</dbReference>
<dbReference type="GO" id="GO:0042773">
    <property type="term" value="P:ATP synthesis coupled electron transport"/>
    <property type="evidence" value="ECO:0007669"/>
    <property type="project" value="InterPro"/>
</dbReference>
<evidence type="ECO:0000256" key="6">
    <source>
        <dbReference type="RuleBase" id="RU000320"/>
    </source>
</evidence>
<proteinExistence type="inferred from homology"/>
<evidence type="ECO:0000256" key="7">
    <source>
        <dbReference type="SAM" id="Phobius"/>
    </source>
</evidence>
<reference evidence="9" key="1">
    <citation type="submission" date="2022-10" db="EMBL/GenBank/DDBJ databases">
        <title>The WGS of Solirubrobacter ginsenosidimutans DSM 21036.</title>
        <authorList>
            <person name="Jiang Z."/>
        </authorList>
    </citation>
    <scope>NUCLEOTIDE SEQUENCE</scope>
    <source>
        <strain evidence="9">DSM 21036</strain>
    </source>
</reference>
<keyword evidence="4 7" id="KW-1133">Transmembrane helix</keyword>
<gene>
    <name evidence="9" type="ORF">OM076_03660</name>
</gene>
<dbReference type="Pfam" id="PF00361">
    <property type="entry name" value="Proton_antipo_M"/>
    <property type="match status" value="1"/>
</dbReference>
<evidence type="ECO:0000256" key="3">
    <source>
        <dbReference type="ARBA" id="ARBA00022692"/>
    </source>
</evidence>
<dbReference type="GO" id="GO:0016020">
    <property type="term" value="C:membrane"/>
    <property type="evidence" value="ECO:0007669"/>
    <property type="project" value="UniProtKB-SubCell"/>
</dbReference>
<evidence type="ECO:0000313" key="9">
    <source>
        <dbReference type="EMBL" id="MDA0159352.1"/>
    </source>
</evidence>
<dbReference type="EMBL" id="JAPDOD010000002">
    <property type="protein sequence ID" value="MDA0159352.1"/>
    <property type="molecule type" value="Genomic_DNA"/>
</dbReference>
<keyword evidence="10" id="KW-1185">Reference proteome</keyword>
<dbReference type="InterPro" id="IPR003918">
    <property type="entry name" value="NADH_UbQ_OxRdtase"/>
</dbReference>
<feature type="transmembrane region" description="Helical" evidence="7">
    <location>
        <begin position="126"/>
        <end position="146"/>
    </location>
</feature>
<feature type="domain" description="NADH:quinone oxidoreductase/Mrp antiporter transmembrane" evidence="8">
    <location>
        <begin position="121"/>
        <end position="418"/>
    </location>
</feature>
<evidence type="ECO:0000256" key="1">
    <source>
        <dbReference type="ARBA" id="ARBA00004127"/>
    </source>
</evidence>
<name>A0A9X3MPA8_9ACTN</name>
<dbReference type="PANTHER" id="PTHR43507">
    <property type="entry name" value="NADH-UBIQUINONE OXIDOREDUCTASE CHAIN 4"/>
    <property type="match status" value="1"/>
</dbReference>
<sequence length="487" mass="52249">MIHLTILVFFPAVCGLLAGFNPRVIGLIATLIPLVYAVMMVADFDTAGGLQHVTDDAWIKELGIRYKLGVDGLNLWLILLTTVIAFACAVWLAVRPVQDRPGLFMFHMALGETAVLGAFVAQDLALFVLFFDLMLVPFYFLVGQWGGPDRVPAAMKMVIYTLVGSLLMLAGAVATATLAHAGPGGRISFVLSDLVQNPLPEGTQKWIFVTFALAFLIKMPSFPFQGWMPDAYRTMPLPALAFFSGVVSKVAAYGFLRLVLPLFPAATHDFHTILLILALVSIIYGSAQAFTQTNARLILGYSSIAQLGFITLGIFALDPAGQGAQGALLQAVNHGLVVAPLFFVIALLADRAQGSEDIRDYGGIAFRAPVLAVLFLIAALATLAMPGSANFVGEFLILLGTFNSVQAIAFIASIGVVLASVYALRMYIRSMHNRVGPKVESFDISFRDGLVLVPLILAILAFALYPQLALDAGQEAIKTTVQAVAQR</sequence>
<dbReference type="GO" id="GO:0015990">
    <property type="term" value="P:electron transport coupled proton transport"/>
    <property type="evidence" value="ECO:0007669"/>
    <property type="project" value="TreeGrafter"/>
</dbReference>
<feature type="transmembrane region" description="Helical" evidence="7">
    <location>
        <begin position="101"/>
        <end position="120"/>
    </location>
</feature>
<protein>
    <submittedName>
        <fullName evidence="9">NADH-quinone oxidoreductase subunit M</fullName>
    </submittedName>
</protein>
<dbReference type="PANTHER" id="PTHR43507:SF1">
    <property type="entry name" value="NADH-UBIQUINONE OXIDOREDUCTASE CHAIN 4"/>
    <property type="match status" value="1"/>
</dbReference>
<evidence type="ECO:0000259" key="8">
    <source>
        <dbReference type="Pfam" id="PF00361"/>
    </source>
</evidence>
<dbReference type="GO" id="GO:0008137">
    <property type="term" value="F:NADH dehydrogenase (ubiquinone) activity"/>
    <property type="evidence" value="ECO:0007669"/>
    <property type="project" value="InterPro"/>
</dbReference>
<dbReference type="GO" id="GO:0012505">
    <property type="term" value="C:endomembrane system"/>
    <property type="evidence" value="ECO:0007669"/>
    <property type="project" value="UniProtKB-SubCell"/>
</dbReference>
<dbReference type="RefSeq" id="WP_270038031.1">
    <property type="nucleotide sequence ID" value="NZ_JAPDOD010000002.1"/>
</dbReference>
<evidence type="ECO:0000256" key="5">
    <source>
        <dbReference type="ARBA" id="ARBA00023136"/>
    </source>
</evidence>
<feature type="transmembrane region" description="Helical" evidence="7">
    <location>
        <begin position="361"/>
        <end position="385"/>
    </location>
</feature>
<dbReference type="InterPro" id="IPR001750">
    <property type="entry name" value="ND/Mrp_TM"/>
</dbReference>
<dbReference type="PRINTS" id="PR01437">
    <property type="entry name" value="NUOXDRDTASE4"/>
</dbReference>
<evidence type="ECO:0000256" key="4">
    <source>
        <dbReference type="ARBA" id="ARBA00022989"/>
    </source>
</evidence>
<comment type="caution">
    <text evidence="9">The sequence shown here is derived from an EMBL/GenBank/DDBJ whole genome shotgun (WGS) entry which is preliminary data.</text>
</comment>
<dbReference type="AlphaFoldDB" id="A0A9X3MPA8"/>
<feature type="transmembrane region" description="Helical" evidence="7">
    <location>
        <begin position="405"/>
        <end position="428"/>
    </location>
</feature>
<accession>A0A9X3MPA8</accession>
<organism evidence="9 10">
    <name type="scientific">Solirubrobacter ginsenosidimutans</name>
    <dbReference type="NCBI Taxonomy" id="490573"/>
    <lineage>
        <taxon>Bacteria</taxon>
        <taxon>Bacillati</taxon>
        <taxon>Actinomycetota</taxon>
        <taxon>Thermoleophilia</taxon>
        <taxon>Solirubrobacterales</taxon>
        <taxon>Solirubrobacteraceae</taxon>
        <taxon>Solirubrobacter</taxon>
    </lineage>
</organism>
<feature type="transmembrane region" description="Helical" evidence="7">
    <location>
        <begin position="206"/>
        <end position="227"/>
    </location>
</feature>
<feature type="transmembrane region" description="Helical" evidence="7">
    <location>
        <begin position="75"/>
        <end position="94"/>
    </location>
</feature>
<comment type="subcellular location">
    <subcellularLocation>
        <location evidence="1">Endomembrane system</location>
        <topology evidence="1">Multi-pass membrane protein</topology>
    </subcellularLocation>
    <subcellularLocation>
        <location evidence="6">Membrane</location>
        <topology evidence="6">Multi-pass membrane protein</topology>
    </subcellularLocation>
</comment>
<dbReference type="GO" id="GO:0003954">
    <property type="term" value="F:NADH dehydrogenase activity"/>
    <property type="evidence" value="ECO:0007669"/>
    <property type="project" value="TreeGrafter"/>
</dbReference>
<feature type="transmembrane region" description="Helical" evidence="7">
    <location>
        <begin position="272"/>
        <end position="290"/>
    </location>
</feature>
<dbReference type="NCBIfam" id="TIGR01972">
    <property type="entry name" value="NDH_I_M"/>
    <property type="match status" value="1"/>
</dbReference>
<feature type="transmembrane region" description="Helical" evidence="7">
    <location>
        <begin position="239"/>
        <end position="260"/>
    </location>
</feature>
<evidence type="ECO:0000313" key="10">
    <source>
        <dbReference type="Proteomes" id="UP001149140"/>
    </source>
</evidence>
<comment type="similarity">
    <text evidence="2">Belongs to the complex I subunit 4 family.</text>
</comment>
<feature type="transmembrane region" description="Helical" evidence="7">
    <location>
        <begin position="158"/>
        <end position="181"/>
    </location>
</feature>
<keyword evidence="3 6" id="KW-0812">Transmembrane</keyword>
<feature type="transmembrane region" description="Helical" evidence="7">
    <location>
        <begin position="449"/>
        <end position="468"/>
    </location>
</feature>
<feature type="transmembrane region" description="Helical" evidence="7">
    <location>
        <begin position="328"/>
        <end position="349"/>
    </location>
</feature>
<feature type="transmembrane region" description="Helical" evidence="7">
    <location>
        <begin position="297"/>
        <end position="316"/>
    </location>
</feature>
<keyword evidence="5 7" id="KW-0472">Membrane</keyword>